<gene>
    <name evidence="5" type="ORF">ASR47_1005244</name>
</gene>
<protein>
    <submittedName>
        <fullName evidence="5">2-dehydro-3-deoxyglucarate aldolase/4-hydroxy-2-oxoheptanedioate aldolase</fullName>
        <ecNumber evidence="5">4.1.2.20</ecNumber>
        <ecNumber evidence="5">4.1.2.52</ecNumber>
    </submittedName>
</protein>
<dbReference type="Gene3D" id="3.20.20.60">
    <property type="entry name" value="Phosphoenolpyruvate-binding domains"/>
    <property type="match status" value="1"/>
</dbReference>
<dbReference type="SUPFAM" id="SSF51621">
    <property type="entry name" value="Phosphoenolpyruvate/pyruvate domain"/>
    <property type="match status" value="1"/>
</dbReference>
<dbReference type="InterPro" id="IPR040442">
    <property type="entry name" value="Pyrv_kinase-like_dom_sf"/>
</dbReference>
<dbReference type="PATRIC" id="fig|1747903.4.peg.1837"/>
<dbReference type="EC" id="4.1.2.52" evidence="5"/>
<evidence type="ECO:0000256" key="2">
    <source>
        <dbReference type="ARBA" id="ARBA00023239"/>
    </source>
</evidence>
<dbReference type="GO" id="GO:0005737">
    <property type="term" value="C:cytoplasm"/>
    <property type="evidence" value="ECO:0007669"/>
    <property type="project" value="TreeGrafter"/>
</dbReference>
<dbReference type="GO" id="GO:0008672">
    <property type="term" value="F:2-dehydro-3-deoxyglucarate aldolase activity"/>
    <property type="evidence" value="ECO:0007669"/>
    <property type="project" value="UniProtKB-EC"/>
</dbReference>
<organism evidence="5 6">
    <name type="scientific">Janthinobacterium psychrotolerans</name>
    <dbReference type="NCBI Taxonomy" id="1747903"/>
    <lineage>
        <taxon>Bacteria</taxon>
        <taxon>Pseudomonadati</taxon>
        <taxon>Pseudomonadota</taxon>
        <taxon>Betaproteobacteria</taxon>
        <taxon>Burkholderiales</taxon>
        <taxon>Oxalobacteraceae</taxon>
        <taxon>Janthinobacterium</taxon>
    </lineage>
</organism>
<name>A0A1A7C0N1_9BURK</name>
<dbReference type="Proteomes" id="UP000092713">
    <property type="component" value="Unassembled WGS sequence"/>
</dbReference>
<keyword evidence="6" id="KW-1185">Reference proteome</keyword>
<dbReference type="PANTHER" id="PTHR30502">
    <property type="entry name" value="2-KETO-3-DEOXY-L-RHAMNONATE ALDOLASE"/>
    <property type="match status" value="1"/>
</dbReference>
<evidence type="ECO:0000313" key="6">
    <source>
        <dbReference type="Proteomes" id="UP000092713"/>
    </source>
</evidence>
<keyword evidence="2 5" id="KW-0456">Lyase</keyword>
<evidence type="ECO:0000256" key="1">
    <source>
        <dbReference type="ARBA" id="ARBA00022723"/>
    </source>
</evidence>
<dbReference type="RefSeq" id="WP_065309148.1">
    <property type="nucleotide sequence ID" value="NZ_LOCQ01000058.1"/>
</dbReference>
<sequence>MDILNNPFRALLAEAAVPLGSWLMAGTPVTAEAMGCAGFDWLVLDMEHVPIDYQDAYQILQALGGTPAAPVVRLAWNDLVQIKRALDIGAQTLMFPFVENAGEARSAVAATRYPMPGQATPGTRGFAAVHRASRYGTVPDYAARANGAVFSIIQLETPAALAQLEDIAAVEGVDALFVGPGDLSANLGHIGNIGHPQVQAAIADAARRARAIGKPIGIVGPTPEMLQTFIGYGYDFVAIASDMGMMMRQANAFIAALKPSLAKTVETGVY</sequence>
<accession>A0A1A7C0N1</accession>
<dbReference type="EC" id="4.1.2.20" evidence="5"/>
<comment type="catalytic activity">
    <reaction evidence="3">
        <text>D-glyceraldehyde + pyruvate = 2-dehydro-3-deoxy-L-galactonate</text>
        <dbReference type="Rhea" id="RHEA:80055"/>
        <dbReference type="ChEBI" id="CHEBI:15361"/>
        <dbReference type="ChEBI" id="CHEBI:17378"/>
        <dbReference type="ChEBI" id="CHEBI:75545"/>
    </reaction>
</comment>
<dbReference type="STRING" id="1747903.ASR47_1005244"/>
<proteinExistence type="predicted"/>
<evidence type="ECO:0000259" key="4">
    <source>
        <dbReference type="Pfam" id="PF03328"/>
    </source>
</evidence>
<comment type="caution">
    <text evidence="5">The sequence shown here is derived from an EMBL/GenBank/DDBJ whole genome shotgun (WGS) entry which is preliminary data.</text>
</comment>
<evidence type="ECO:0000256" key="3">
    <source>
        <dbReference type="ARBA" id="ARBA00045074"/>
    </source>
</evidence>
<dbReference type="InterPro" id="IPR015813">
    <property type="entry name" value="Pyrv/PenolPyrv_kinase-like_dom"/>
</dbReference>
<dbReference type="PANTHER" id="PTHR30502:SF4">
    <property type="entry name" value="5-KETO-4-DEOXY-D-GLUCARATE ALDOLASE"/>
    <property type="match status" value="1"/>
</dbReference>
<dbReference type="GO" id="GO:0046872">
    <property type="term" value="F:metal ion binding"/>
    <property type="evidence" value="ECO:0007669"/>
    <property type="project" value="UniProtKB-KW"/>
</dbReference>
<dbReference type="InterPro" id="IPR005000">
    <property type="entry name" value="Aldolase/citrate-lyase_domain"/>
</dbReference>
<dbReference type="OrthoDB" id="86160at2"/>
<dbReference type="EMBL" id="LOCQ01000058">
    <property type="protein sequence ID" value="OBV38290.1"/>
    <property type="molecule type" value="Genomic_DNA"/>
</dbReference>
<evidence type="ECO:0000313" key="5">
    <source>
        <dbReference type="EMBL" id="OBV38290.1"/>
    </source>
</evidence>
<dbReference type="AlphaFoldDB" id="A0A1A7C0N1"/>
<reference evidence="5 6" key="1">
    <citation type="submission" date="2016-04" db="EMBL/GenBank/DDBJ databases">
        <title>Draft genome sequence of Janthinobacterium psychrotolerans sp. nov., isolated from freshwater sediments in Denmark.</title>
        <authorList>
            <person name="Gong X."/>
            <person name="Skrivergaard S."/>
            <person name="Korsgaard B.S."/>
            <person name="Schreiber L."/>
            <person name="Marshall I.P."/>
            <person name="Finster K."/>
            <person name="Schramm A."/>
        </authorList>
    </citation>
    <scope>NUCLEOTIDE SEQUENCE [LARGE SCALE GENOMIC DNA]</scope>
    <source>
        <strain evidence="5 6">S3-2</strain>
    </source>
</reference>
<dbReference type="Pfam" id="PF03328">
    <property type="entry name" value="HpcH_HpaI"/>
    <property type="match status" value="1"/>
</dbReference>
<dbReference type="InterPro" id="IPR050251">
    <property type="entry name" value="HpcH-HpaI_aldolase"/>
</dbReference>
<feature type="domain" description="HpcH/HpaI aldolase/citrate lyase" evidence="4">
    <location>
        <begin position="21"/>
        <end position="246"/>
    </location>
</feature>
<keyword evidence="1" id="KW-0479">Metal-binding</keyword>